<proteinExistence type="predicted"/>
<name>A0AB34PGQ7_9PORP</name>
<dbReference type="Gene3D" id="3.30.70.1050">
    <property type="entry name" value="Trigger factor ribosome-binding domain"/>
    <property type="match status" value="1"/>
</dbReference>
<dbReference type="InterPro" id="IPR027304">
    <property type="entry name" value="Trigger_fact/SurA_dom_sf"/>
</dbReference>
<dbReference type="SUPFAM" id="SSF109998">
    <property type="entry name" value="Triger factor/SurA peptide-binding domain-like"/>
    <property type="match status" value="1"/>
</dbReference>
<dbReference type="GO" id="GO:0043335">
    <property type="term" value="P:protein unfolding"/>
    <property type="evidence" value="ECO:0007669"/>
    <property type="project" value="TreeGrafter"/>
</dbReference>
<protein>
    <recommendedName>
        <fullName evidence="1">Trigger factor ribosome-binding bacterial domain-containing protein</fullName>
    </recommendedName>
</protein>
<accession>A0AB34PGQ7</accession>
<dbReference type="InterPro" id="IPR037041">
    <property type="entry name" value="Trigger_fac_C_sf"/>
</dbReference>
<dbReference type="Pfam" id="PF05697">
    <property type="entry name" value="Trigger_N"/>
    <property type="match status" value="1"/>
</dbReference>
<dbReference type="PANTHER" id="PTHR30560:SF3">
    <property type="entry name" value="TRIGGER FACTOR-LIKE PROTEIN TIG, CHLOROPLASTIC"/>
    <property type="match status" value="1"/>
</dbReference>
<feature type="domain" description="Trigger factor ribosome-binding bacterial" evidence="1">
    <location>
        <begin position="16"/>
        <end position="162"/>
    </location>
</feature>
<dbReference type="Gene3D" id="1.10.3120.10">
    <property type="entry name" value="Trigger factor, C-terminal domain"/>
    <property type="match status" value="1"/>
</dbReference>
<dbReference type="PANTHER" id="PTHR30560">
    <property type="entry name" value="TRIGGER FACTOR CHAPERONE AND PEPTIDYL-PROLYL CIS/TRANS ISOMERASE"/>
    <property type="match status" value="1"/>
</dbReference>
<dbReference type="GO" id="GO:0051083">
    <property type="term" value="P:'de novo' cotranslational protein folding"/>
    <property type="evidence" value="ECO:0007669"/>
    <property type="project" value="TreeGrafter"/>
</dbReference>
<evidence type="ECO:0000259" key="1">
    <source>
        <dbReference type="Pfam" id="PF05697"/>
    </source>
</evidence>
<dbReference type="SUPFAM" id="SSF102735">
    <property type="entry name" value="Trigger factor ribosome-binding domain"/>
    <property type="match status" value="1"/>
</dbReference>
<dbReference type="GO" id="GO:0003755">
    <property type="term" value="F:peptidyl-prolyl cis-trans isomerase activity"/>
    <property type="evidence" value="ECO:0007669"/>
    <property type="project" value="TreeGrafter"/>
</dbReference>
<dbReference type="InterPro" id="IPR008881">
    <property type="entry name" value="Trigger_fac_ribosome-bd_bac"/>
</dbReference>
<dbReference type="EMBL" id="JQJC01000023">
    <property type="protein sequence ID" value="KGN93728.1"/>
    <property type="molecule type" value="Genomic_DNA"/>
</dbReference>
<dbReference type="InterPro" id="IPR036611">
    <property type="entry name" value="Trigger_fac_ribosome-bd_sf"/>
</dbReference>
<dbReference type="InterPro" id="IPR005215">
    <property type="entry name" value="Trig_fac"/>
</dbReference>
<evidence type="ECO:0000313" key="3">
    <source>
        <dbReference type="Proteomes" id="UP000030136"/>
    </source>
</evidence>
<dbReference type="AlphaFoldDB" id="A0AB34PGQ7"/>
<gene>
    <name evidence="2" type="ORF">HQ38_08055</name>
</gene>
<reference evidence="2 3" key="1">
    <citation type="submission" date="2014-08" db="EMBL/GenBank/DDBJ databases">
        <title>Porphyromonas crevioricanis strain:COT-253_OH1447 Genome sequencing.</title>
        <authorList>
            <person name="Wallis C."/>
            <person name="Deusch O."/>
            <person name="O'Flynn C."/>
            <person name="Davis I."/>
            <person name="Jospin G."/>
            <person name="Darling A.E."/>
            <person name="Coil D.A."/>
            <person name="Alexiev A."/>
            <person name="Horsfall A."/>
            <person name="Kirkwood N."/>
            <person name="Harris S."/>
            <person name="Eisen J.A."/>
        </authorList>
    </citation>
    <scope>NUCLEOTIDE SEQUENCE [LARGE SCALE GENOMIC DNA]</scope>
    <source>
        <strain evidence="3">COT-253 OH1447</strain>
    </source>
</reference>
<sequence length="478" mass="55393">MLGYFVFGIQQVGEYMNVNIKYTDDVQAVLTVELAQQDYEAEVEKSLRSHRSKVDMPGFRKGHVPLSLVKKRFGLAVKIEEINRKVGEAMYNYIREEKIHVLGEPMIKQEYSDQDMEGLQDFKFDFDVAIAPKLDINLGKEDKIVFYNISVSDADIDEQVQHIREQNKVSVDADSYEEGDIVKGRLTQLENGQPKDGGIEKENAVLFPQFMKDETEKAKFASVKRNTVLTLDLYKAYEGNAFELSSLLGIDRKEVERCKDVEFAFEIASISRKKDPEFNEEFFKTVFAEQEDVTDEASMRNWIRTDMERQLREEGDYKFQVDMYKYLADKNQSAVYPLDLLKRWYANQKRDEKKTSEDASAEVDKMLPALTESLLRDKLAEKYDVKPNKDELMALARKITQARFAQYGLSRAPQDLIDKYAAEMLQNREQSEHVYLRATDMLLARRIQSEVTLDEKTLSQDEYKDLVAKENIEDSAEA</sequence>
<comment type="caution">
    <text evidence="2">The sequence shown here is derived from an EMBL/GenBank/DDBJ whole genome shotgun (WGS) entry which is preliminary data.</text>
</comment>
<dbReference type="Proteomes" id="UP000030136">
    <property type="component" value="Unassembled WGS sequence"/>
</dbReference>
<dbReference type="GO" id="GO:0043022">
    <property type="term" value="F:ribosome binding"/>
    <property type="evidence" value="ECO:0007669"/>
    <property type="project" value="TreeGrafter"/>
</dbReference>
<organism evidence="2 3">
    <name type="scientific">Porphyromonas crevioricanis</name>
    <dbReference type="NCBI Taxonomy" id="393921"/>
    <lineage>
        <taxon>Bacteria</taxon>
        <taxon>Pseudomonadati</taxon>
        <taxon>Bacteroidota</taxon>
        <taxon>Bacteroidia</taxon>
        <taxon>Bacteroidales</taxon>
        <taxon>Porphyromonadaceae</taxon>
        <taxon>Porphyromonas</taxon>
    </lineage>
</organism>
<dbReference type="GO" id="GO:0015031">
    <property type="term" value="P:protein transport"/>
    <property type="evidence" value="ECO:0007669"/>
    <property type="project" value="InterPro"/>
</dbReference>
<dbReference type="GO" id="GO:0044183">
    <property type="term" value="F:protein folding chaperone"/>
    <property type="evidence" value="ECO:0007669"/>
    <property type="project" value="TreeGrafter"/>
</dbReference>
<evidence type="ECO:0000313" key="2">
    <source>
        <dbReference type="EMBL" id="KGN93728.1"/>
    </source>
</evidence>